<dbReference type="Proteomes" id="UP000886885">
    <property type="component" value="Unassembled WGS sequence"/>
</dbReference>
<evidence type="ECO:0000313" key="2">
    <source>
        <dbReference type="EMBL" id="KAG6736003.1"/>
    </source>
</evidence>
<dbReference type="Gene3D" id="3.60.10.10">
    <property type="entry name" value="Endonuclease/exonuclease/phosphatase"/>
    <property type="match status" value="1"/>
</dbReference>
<accession>A0A8X7XMH3</accession>
<dbReference type="SUPFAM" id="SSF54928">
    <property type="entry name" value="RNA-binding domain, RBD"/>
    <property type="match status" value="1"/>
</dbReference>
<dbReference type="AlphaFoldDB" id="A0A8X7XMH3"/>
<keyword evidence="3" id="KW-1185">Reference proteome</keyword>
<sequence length="575" mass="65046">MTKTLPIHHPPLPTKTIPIHHPPLTTTARTDQHAHILSQSSIATLSSSKYPNHPIIFARNSPVTLVIPSASTTKSLGLSSHDTAPPISHPIKLFFERFPFYVEYQDLKKTFFKFGRVTKLFLFKRKTALGRRFGFVDILSPMFVIDLYDQASNLWTYKLRVFTSTKPQVVYDERKMVQYDSIYEDKEWLHRSLVGKILPNADVATMEEMILKSIDKVVSFRFLEVSQVCLDIHIWATDGRLGIGTTLIFSCRVGETLLAMTPFMLARDPYLVEVSLTEIKGKYIPSLIKVKHSMDVSLYTASVLFNDDEDDQGDAIMRATSSHRATGQRVEFEFDPIDTLGEDEASSSFYRSSSISSAQAHDPLLSDSWDEANACWESEGMVLSTRSMGSIVVWNVYGLGGRDKKKNVDWYAVPSLGFSGGIFYIWNPASFCVSSYSVAINGSILHVEGIFTRYNLNCLVSFVYAPIDGTLKKELWNYLITFKDSVSKPWCFAGNFNKTLSPLDKKGGSKVSASMTRFKHCINGCELIDLPLNGKKVYLVQRFYELGPKPFRFMSCWWLVSDFSSGFELYAVVWL</sequence>
<proteinExistence type="predicted"/>
<evidence type="ECO:0000313" key="3">
    <source>
        <dbReference type="Proteomes" id="UP000886885"/>
    </source>
</evidence>
<dbReference type="OrthoDB" id="1434605at2759"/>
<gene>
    <name evidence="2" type="ORF">POTOM_061309</name>
</gene>
<dbReference type="InterPro" id="IPR012677">
    <property type="entry name" value="Nucleotide-bd_a/b_plait_sf"/>
</dbReference>
<protein>
    <submittedName>
        <fullName evidence="2">Uncharacterized protein</fullName>
    </submittedName>
</protein>
<comment type="caution">
    <text evidence="2">The sequence shown here is derived from an EMBL/GenBank/DDBJ whole genome shotgun (WGS) entry which is preliminary data.</text>
</comment>
<dbReference type="Gene3D" id="3.30.70.330">
    <property type="match status" value="1"/>
</dbReference>
<reference evidence="2" key="1">
    <citation type="journal article" date="2020" name="bioRxiv">
        <title>Hybrid origin of Populus tomentosa Carr. identified through genome sequencing and phylogenomic analysis.</title>
        <authorList>
            <person name="An X."/>
            <person name="Gao K."/>
            <person name="Chen Z."/>
            <person name="Li J."/>
            <person name="Yang X."/>
            <person name="Yang X."/>
            <person name="Zhou J."/>
            <person name="Guo T."/>
            <person name="Zhao T."/>
            <person name="Huang S."/>
            <person name="Miao D."/>
            <person name="Khan W.U."/>
            <person name="Rao P."/>
            <person name="Ye M."/>
            <person name="Lei B."/>
            <person name="Liao W."/>
            <person name="Wang J."/>
            <person name="Ji L."/>
            <person name="Li Y."/>
            <person name="Guo B."/>
            <person name="Mustafa N.S."/>
            <person name="Li S."/>
            <person name="Yun Q."/>
            <person name="Keller S.R."/>
            <person name="Mao J."/>
            <person name="Zhang R."/>
            <person name="Strauss S.H."/>
        </authorList>
    </citation>
    <scope>NUCLEOTIDE SEQUENCE</scope>
    <source>
        <strain evidence="2">GM15</strain>
        <tissue evidence="2">Leaf</tissue>
    </source>
</reference>
<dbReference type="InterPro" id="IPR036691">
    <property type="entry name" value="Endo/exonu/phosph_ase_sf"/>
</dbReference>
<evidence type="ECO:0000256" key="1">
    <source>
        <dbReference type="SAM" id="MobiDB-lite"/>
    </source>
</evidence>
<organism evidence="2 3">
    <name type="scientific">Populus tomentosa</name>
    <name type="common">Chinese white poplar</name>
    <dbReference type="NCBI Taxonomy" id="118781"/>
    <lineage>
        <taxon>Eukaryota</taxon>
        <taxon>Viridiplantae</taxon>
        <taxon>Streptophyta</taxon>
        <taxon>Embryophyta</taxon>
        <taxon>Tracheophyta</taxon>
        <taxon>Spermatophyta</taxon>
        <taxon>Magnoliopsida</taxon>
        <taxon>eudicotyledons</taxon>
        <taxon>Gunneridae</taxon>
        <taxon>Pentapetalae</taxon>
        <taxon>rosids</taxon>
        <taxon>fabids</taxon>
        <taxon>Malpighiales</taxon>
        <taxon>Salicaceae</taxon>
        <taxon>Saliceae</taxon>
        <taxon>Populus</taxon>
    </lineage>
</organism>
<dbReference type="InterPro" id="IPR035979">
    <property type="entry name" value="RBD_domain_sf"/>
</dbReference>
<feature type="region of interest" description="Disordered" evidence="1">
    <location>
        <begin position="1"/>
        <end position="21"/>
    </location>
</feature>
<name>A0A8X7XMH3_POPTO</name>
<dbReference type="EMBL" id="JAAWWB010001465">
    <property type="protein sequence ID" value="KAG6736003.1"/>
    <property type="molecule type" value="Genomic_DNA"/>
</dbReference>
<dbReference type="SUPFAM" id="SSF56219">
    <property type="entry name" value="DNase I-like"/>
    <property type="match status" value="1"/>
</dbReference>
<dbReference type="GO" id="GO:0003676">
    <property type="term" value="F:nucleic acid binding"/>
    <property type="evidence" value="ECO:0007669"/>
    <property type="project" value="InterPro"/>
</dbReference>